<gene>
    <name evidence="3" type="ORF">NSPZN2_40301</name>
</gene>
<keyword evidence="4" id="KW-1185">Reference proteome</keyword>
<dbReference type="RefSeq" id="WP_213043139.1">
    <property type="nucleotide sequence ID" value="NZ_CAJNBJ010000017.1"/>
</dbReference>
<proteinExistence type="inferred from homology"/>
<dbReference type="Gene3D" id="1.20.1600.10">
    <property type="entry name" value="Outer membrane efflux proteins (OEP)"/>
    <property type="match status" value="1"/>
</dbReference>
<dbReference type="SUPFAM" id="SSF56954">
    <property type="entry name" value="Outer membrane efflux proteins (OEP)"/>
    <property type="match status" value="1"/>
</dbReference>
<evidence type="ECO:0000256" key="2">
    <source>
        <dbReference type="SAM" id="Coils"/>
    </source>
</evidence>
<protein>
    <submittedName>
        <fullName evidence="3">Heavy metal RND efflux outer membrane protein, CzcC family</fullName>
    </submittedName>
</protein>
<comment type="similarity">
    <text evidence="1">Belongs to the outer membrane factor (OMF) (TC 1.B.17) family.</text>
</comment>
<keyword evidence="2" id="KW-0175">Coiled coil</keyword>
<dbReference type="Pfam" id="PF02321">
    <property type="entry name" value="OEP"/>
    <property type="match status" value="2"/>
</dbReference>
<evidence type="ECO:0000313" key="3">
    <source>
        <dbReference type="EMBL" id="CAE6771324.1"/>
    </source>
</evidence>
<feature type="coiled-coil region" evidence="2">
    <location>
        <begin position="319"/>
        <end position="350"/>
    </location>
</feature>
<reference evidence="3 4" key="1">
    <citation type="submission" date="2021-02" db="EMBL/GenBank/DDBJ databases">
        <authorList>
            <person name="Han P."/>
        </authorList>
    </citation>
    <scope>NUCLEOTIDE SEQUENCE [LARGE SCALE GENOMIC DNA]</scope>
    <source>
        <strain evidence="3">Candidatus Nitrospira sp. ZN2</strain>
    </source>
</reference>
<sequence>MRPALVWRIVAALGCAMIFESYPTGYATEPSPGGYTLSQIVQLALRHNPMMNGAEAVLEQSQSQRVTAGAYLNPTITGSAGRGSIRDPNTGVSITERTITVEQPLEWLGKRTARQRAADAGVAGALAGMDETKVLVMTEVKGAFFQLLLAQQDAQLARENLKTVEDLVKLVSARVSTREAPKFELVKATVELQKTRKDLARADNALLVARAKLNTVTGKALGESFAIQGEFETARAGLELHILIEQALDRHPALRRQQKAVEQAEFTIEQERASRMPNVAVIGQYHREAGDESITAGLSVPLPLWYRRQGEIGTAMGAHRRAQAERARVQQELEQTITQHFQEVRTAQEQMQVFEQGLLYQAKEAFDIAQFSFRHGVASLLEVIDAQRVYRQTLLEYAQARADHSIALARLERAVGGLP</sequence>
<accession>A0ABN7M0C5</accession>
<dbReference type="PANTHER" id="PTHR30203:SF24">
    <property type="entry name" value="BLR4935 PROTEIN"/>
    <property type="match status" value="1"/>
</dbReference>
<organism evidence="3 4">
    <name type="scientific">Nitrospira defluvii</name>
    <dbReference type="NCBI Taxonomy" id="330214"/>
    <lineage>
        <taxon>Bacteria</taxon>
        <taxon>Pseudomonadati</taxon>
        <taxon>Nitrospirota</taxon>
        <taxon>Nitrospiria</taxon>
        <taxon>Nitrospirales</taxon>
        <taxon>Nitrospiraceae</taxon>
        <taxon>Nitrospira</taxon>
    </lineage>
</organism>
<dbReference type="InterPro" id="IPR003423">
    <property type="entry name" value="OMP_efflux"/>
</dbReference>
<evidence type="ECO:0000313" key="4">
    <source>
        <dbReference type="Proteomes" id="UP000675880"/>
    </source>
</evidence>
<comment type="caution">
    <text evidence="3">The sequence shown here is derived from an EMBL/GenBank/DDBJ whole genome shotgun (WGS) entry which is preliminary data.</text>
</comment>
<dbReference type="InterPro" id="IPR010131">
    <property type="entry name" value="MdtP/NodT-like"/>
</dbReference>
<name>A0ABN7M0C5_9BACT</name>
<dbReference type="PANTHER" id="PTHR30203">
    <property type="entry name" value="OUTER MEMBRANE CATION EFFLUX PROTEIN"/>
    <property type="match status" value="1"/>
</dbReference>
<dbReference type="EMBL" id="CAJNBJ010000017">
    <property type="protein sequence ID" value="CAE6771324.1"/>
    <property type="molecule type" value="Genomic_DNA"/>
</dbReference>
<dbReference type="Proteomes" id="UP000675880">
    <property type="component" value="Unassembled WGS sequence"/>
</dbReference>
<evidence type="ECO:0000256" key="1">
    <source>
        <dbReference type="ARBA" id="ARBA00007613"/>
    </source>
</evidence>